<organism evidence="1 2">
    <name type="scientific">Musa troglodytarum</name>
    <name type="common">fe'i banana</name>
    <dbReference type="NCBI Taxonomy" id="320322"/>
    <lineage>
        <taxon>Eukaryota</taxon>
        <taxon>Viridiplantae</taxon>
        <taxon>Streptophyta</taxon>
        <taxon>Embryophyta</taxon>
        <taxon>Tracheophyta</taxon>
        <taxon>Spermatophyta</taxon>
        <taxon>Magnoliopsida</taxon>
        <taxon>Liliopsida</taxon>
        <taxon>Zingiberales</taxon>
        <taxon>Musaceae</taxon>
        <taxon>Musa</taxon>
    </lineage>
</organism>
<evidence type="ECO:0000313" key="1">
    <source>
        <dbReference type="EMBL" id="URD78022.1"/>
    </source>
</evidence>
<dbReference type="EMBL" id="CP097503">
    <property type="protein sequence ID" value="URD78022.1"/>
    <property type="molecule type" value="Genomic_DNA"/>
</dbReference>
<gene>
    <name evidence="1" type="ORF">MUK42_18353</name>
</gene>
<dbReference type="Proteomes" id="UP001055439">
    <property type="component" value="Chromosome 10"/>
</dbReference>
<name>A0A9E7EJM2_9LILI</name>
<proteinExistence type="predicted"/>
<keyword evidence="2" id="KW-1185">Reference proteome</keyword>
<protein>
    <submittedName>
        <fullName evidence="1">Uncharacterized protein</fullName>
    </submittedName>
</protein>
<reference evidence="1" key="1">
    <citation type="submission" date="2022-05" db="EMBL/GenBank/DDBJ databases">
        <title>The Musa troglodytarum L. genome provides insights into the mechanism of non-climacteric behaviour and enrichment of carotenoids.</title>
        <authorList>
            <person name="Wang J."/>
        </authorList>
    </citation>
    <scope>NUCLEOTIDE SEQUENCE</scope>
    <source>
        <tissue evidence="1">Leaf</tissue>
    </source>
</reference>
<accession>A0A9E7EJM2</accession>
<dbReference type="AlphaFoldDB" id="A0A9E7EJM2"/>
<evidence type="ECO:0000313" key="2">
    <source>
        <dbReference type="Proteomes" id="UP001055439"/>
    </source>
</evidence>
<sequence>MIIDTKATPRTNLKAVAPECSWTTDAFGFTVEATVSRCTLSLRFLLFLLNSVEVSNPRSLDFTSVASCTSNCEASFFTCRDRSVSKIMPQRERNLTYQNDLVDLTSCALVVRANCNVFSSSAIFFSISAVCVCLSLNSLSSTSRSVSFLLSSITCEFRRSHIQNAIFKICALYVADFERLIAS</sequence>